<dbReference type="Proteomes" id="UP000812440">
    <property type="component" value="Chromosome 3"/>
</dbReference>
<dbReference type="AlphaFoldDB" id="A0A8T2J497"/>
<evidence type="ECO:0000313" key="1">
    <source>
        <dbReference type="EMBL" id="KAG8440025.1"/>
    </source>
</evidence>
<accession>A0A8T2J497</accession>
<evidence type="ECO:0000313" key="2">
    <source>
        <dbReference type="Proteomes" id="UP000812440"/>
    </source>
</evidence>
<protein>
    <submittedName>
        <fullName evidence="1">Uncharacterized protein</fullName>
    </submittedName>
</protein>
<organism evidence="1 2">
    <name type="scientific">Hymenochirus boettgeri</name>
    <name type="common">Congo dwarf clawed frog</name>
    <dbReference type="NCBI Taxonomy" id="247094"/>
    <lineage>
        <taxon>Eukaryota</taxon>
        <taxon>Metazoa</taxon>
        <taxon>Chordata</taxon>
        <taxon>Craniata</taxon>
        <taxon>Vertebrata</taxon>
        <taxon>Euteleostomi</taxon>
        <taxon>Amphibia</taxon>
        <taxon>Batrachia</taxon>
        <taxon>Anura</taxon>
        <taxon>Pipoidea</taxon>
        <taxon>Pipidae</taxon>
        <taxon>Pipinae</taxon>
        <taxon>Hymenochirus</taxon>
    </lineage>
</organism>
<keyword evidence="2" id="KW-1185">Reference proteome</keyword>
<reference evidence="1" key="1">
    <citation type="thesis" date="2020" institute="ProQuest LLC" country="789 East Eisenhower Parkway, Ann Arbor, MI, USA">
        <title>Comparative Genomics and Chromosome Evolution.</title>
        <authorList>
            <person name="Mudd A.B."/>
        </authorList>
    </citation>
    <scope>NUCLEOTIDE SEQUENCE</scope>
    <source>
        <strain evidence="1">Female2</strain>
        <tissue evidence="1">Blood</tissue>
    </source>
</reference>
<name>A0A8T2J497_9PIPI</name>
<gene>
    <name evidence="1" type="ORF">GDO86_005991</name>
</gene>
<comment type="caution">
    <text evidence="1">The sequence shown here is derived from an EMBL/GenBank/DDBJ whole genome shotgun (WGS) entry which is preliminary data.</text>
</comment>
<proteinExistence type="predicted"/>
<sequence>MICKMSNVKNLEDEDILDHAMKIIHLLTGQNYIVVKKPEENSITLRNEGLILEPVLYSVVHESNKGRNLCYGRMLQLVDLIIQLLAEELSCSSDFIEEAKDAERRINQEEIELQ</sequence>
<dbReference type="EMBL" id="JAACNH010000006">
    <property type="protein sequence ID" value="KAG8440025.1"/>
    <property type="molecule type" value="Genomic_DNA"/>
</dbReference>